<gene>
    <name evidence="1" type="ORF">JOB18_013444</name>
</gene>
<keyword evidence="2" id="KW-1185">Reference proteome</keyword>
<dbReference type="Proteomes" id="UP000693946">
    <property type="component" value="Linkage Group LG16"/>
</dbReference>
<reference evidence="1 2" key="1">
    <citation type="journal article" date="2021" name="Sci. Rep.">
        <title>Chromosome anchoring in Senegalese sole (Solea senegalensis) reveals sex-associated markers and genome rearrangements in flatfish.</title>
        <authorList>
            <person name="Guerrero-Cozar I."/>
            <person name="Gomez-Garrido J."/>
            <person name="Berbel C."/>
            <person name="Martinez-Blanch J.F."/>
            <person name="Alioto T."/>
            <person name="Claros M.G."/>
            <person name="Gagnaire P.A."/>
            <person name="Manchado M."/>
        </authorList>
    </citation>
    <scope>NUCLEOTIDE SEQUENCE [LARGE SCALE GENOMIC DNA]</scope>
    <source>
        <strain evidence="1">Sse05_10M</strain>
    </source>
</reference>
<protein>
    <submittedName>
        <fullName evidence="1">Uncharacterized protein</fullName>
    </submittedName>
</protein>
<evidence type="ECO:0000313" key="1">
    <source>
        <dbReference type="EMBL" id="KAG7510106.1"/>
    </source>
</evidence>
<name>A0AAV6S2Q8_SOLSE</name>
<accession>A0AAV6S2Q8</accession>
<sequence length="189" mass="21238">MQSFTICMKMIAMFCKCARCVSKLLKPRSSDTLRDDTLYLRRYEVQEVNREYALDEKRGLLFIRGCSHLQLRQKIDGAPLHNNAHTYLWKGTPTKLLSRHVQAYSECTSLRSIREEIAPIAMLSSALVAGVIVLLIQENTTLPRASELLLSAPRSSVKCRKQYALTASTGRIGRRHAPVIVASATTICD</sequence>
<evidence type="ECO:0000313" key="2">
    <source>
        <dbReference type="Proteomes" id="UP000693946"/>
    </source>
</evidence>
<proteinExistence type="predicted"/>
<comment type="caution">
    <text evidence="1">The sequence shown here is derived from an EMBL/GenBank/DDBJ whole genome shotgun (WGS) entry which is preliminary data.</text>
</comment>
<organism evidence="1 2">
    <name type="scientific">Solea senegalensis</name>
    <name type="common">Senegalese sole</name>
    <dbReference type="NCBI Taxonomy" id="28829"/>
    <lineage>
        <taxon>Eukaryota</taxon>
        <taxon>Metazoa</taxon>
        <taxon>Chordata</taxon>
        <taxon>Craniata</taxon>
        <taxon>Vertebrata</taxon>
        <taxon>Euteleostomi</taxon>
        <taxon>Actinopterygii</taxon>
        <taxon>Neopterygii</taxon>
        <taxon>Teleostei</taxon>
        <taxon>Neoteleostei</taxon>
        <taxon>Acanthomorphata</taxon>
        <taxon>Carangaria</taxon>
        <taxon>Pleuronectiformes</taxon>
        <taxon>Pleuronectoidei</taxon>
        <taxon>Soleidae</taxon>
        <taxon>Solea</taxon>
    </lineage>
</organism>
<dbReference type="AlphaFoldDB" id="A0AAV6S2Q8"/>
<dbReference type="EMBL" id="JAGKHQ010000008">
    <property type="protein sequence ID" value="KAG7510106.1"/>
    <property type="molecule type" value="Genomic_DNA"/>
</dbReference>